<gene>
    <name evidence="1" type="ORF">H3H32_05485</name>
</gene>
<dbReference type="EMBL" id="CP059732">
    <property type="protein sequence ID" value="QMW04397.1"/>
    <property type="molecule type" value="Genomic_DNA"/>
</dbReference>
<sequence length="119" mass="13385">MILDERTTTVYSSISQPLIGFWGATASQVKDIYEAYKSLWSSTPNEAYARDVYDSLVAIALTEDMACPIAWLSAELRFEAFAAATGDRKWAALMDLTYGPAIKDDRALDLYNERMTREL</sequence>
<name>A0A7G5GZV5_9BACT</name>
<dbReference type="RefSeq" id="WP_182461651.1">
    <property type="nucleotide sequence ID" value="NZ_CP059732.1"/>
</dbReference>
<dbReference type="AlphaFoldDB" id="A0A7G5GZV5"/>
<evidence type="ECO:0000313" key="1">
    <source>
        <dbReference type="EMBL" id="QMW04397.1"/>
    </source>
</evidence>
<evidence type="ECO:0000313" key="2">
    <source>
        <dbReference type="Proteomes" id="UP000515369"/>
    </source>
</evidence>
<proteinExistence type="predicted"/>
<reference evidence="1 2" key="1">
    <citation type="submission" date="2020-07" db="EMBL/GenBank/DDBJ databases">
        <title>Spirosoma foliorum sp. nov., isolated from the leaves on the Nejang mountain Korea, Republic of.</title>
        <authorList>
            <person name="Ho H."/>
            <person name="Lee Y.-J."/>
            <person name="Nurcahyanto D.-A."/>
            <person name="Kim S.-G."/>
        </authorList>
    </citation>
    <scope>NUCLEOTIDE SEQUENCE [LARGE SCALE GENOMIC DNA]</scope>
    <source>
        <strain evidence="1 2">PL0136</strain>
    </source>
</reference>
<organism evidence="1 2">
    <name type="scientific">Spirosoma foliorum</name>
    <dbReference type="NCBI Taxonomy" id="2710596"/>
    <lineage>
        <taxon>Bacteria</taxon>
        <taxon>Pseudomonadati</taxon>
        <taxon>Bacteroidota</taxon>
        <taxon>Cytophagia</taxon>
        <taxon>Cytophagales</taxon>
        <taxon>Cytophagaceae</taxon>
        <taxon>Spirosoma</taxon>
    </lineage>
</organism>
<accession>A0A7G5GZV5</accession>
<dbReference type="KEGG" id="sfol:H3H32_05485"/>
<keyword evidence="2" id="KW-1185">Reference proteome</keyword>
<protein>
    <submittedName>
        <fullName evidence="1">Uncharacterized protein</fullName>
    </submittedName>
</protein>
<dbReference type="Proteomes" id="UP000515369">
    <property type="component" value="Chromosome"/>
</dbReference>